<accession>A0ABQ8D7B4</accession>
<gene>
    <name evidence="1" type="ORF">HID58_016909</name>
</gene>
<dbReference type="PANTHER" id="PTHR12792">
    <property type="entry name" value="EXTRA SPINDLE POLES 1-RELATED"/>
    <property type="match status" value="1"/>
</dbReference>
<dbReference type="Proteomes" id="UP000824890">
    <property type="component" value="Unassembled WGS sequence"/>
</dbReference>
<evidence type="ECO:0000313" key="1">
    <source>
        <dbReference type="EMBL" id="KAH0924653.1"/>
    </source>
</evidence>
<comment type="caution">
    <text evidence="1">The sequence shown here is derived from an EMBL/GenBank/DDBJ whole genome shotgun (WGS) entry which is preliminary data.</text>
</comment>
<proteinExistence type="predicted"/>
<sequence length="238" mass="27660">MRRLCRANQLKIANILLKDVFITKDLFVERARVLTWKARMTTTNNAEPLKECNHETLCCFQLIIAYFLRALCIQETEPQFKSSDIISLENVISLLFNVMDLVSTKRRIELHQCIYDLMFRIFKWKNISLAILWDYRRLSHALCRCPINDVVIMENHATLVKYQSQHIFGKVSKAKSIGFELSIHESDITIDEINRTASKLVSSYAVGLTCDDFVSHNIFLSFSSFVVATLYYDLCEIE</sequence>
<organism evidence="1 2">
    <name type="scientific">Brassica napus</name>
    <name type="common">Rape</name>
    <dbReference type="NCBI Taxonomy" id="3708"/>
    <lineage>
        <taxon>Eukaryota</taxon>
        <taxon>Viridiplantae</taxon>
        <taxon>Streptophyta</taxon>
        <taxon>Embryophyta</taxon>
        <taxon>Tracheophyta</taxon>
        <taxon>Spermatophyta</taxon>
        <taxon>Magnoliopsida</taxon>
        <taxon>eudicotyledons</taxon>
        <taxon>Gunneridae</taxon>
        <taxon>Pentapetalae</taxon>
        <taxon>rosids</taxon>
        <taxon>malvids</taxon>
        <taxon>Brassicales</taxon>
        <taxon>Brassicaceae</taxon>
        <taxon>Brassiceae</taxon>
        <taxon>Brassica</taxon>
    </lineage>
</organism>
<keyword evidence="2" id="KW-1185">Reference proteome</keyword>
<reference evidence="1 2" key="1">
    <citation type="submission" date="2021-05" db="EMBL/GenBank/DDBJ databases">
        <title>Genome Assembly of Synthetic Allotetraploid Brassica napus Reveals Homoeologous Exchanges between Subgenomes.</title>
        <authorList>
            <person name="Davis J.T."/>
        </authorList>
    </citation>
    <scope>NUCLEOTIDE SEQUENCE [LARGE SCALE GENOMIC DNA]</scope>
    <source>
        <strain evidence="2">cv. Da-Ae</strain>
        <tissue evidence="1">Seedling</tissue>
    </source>
</reference>
<dbReference type="InterPro" id="IPR005314">
    <property type="entry name" value="Peptidase_C50"/>
</dbReference>
<dbReference type="EMBL" id="JAGKQM010000005">
    <property type="protein sequence ID" value="KAH0924653.1"/>
    <property type="molecule type" value="Genomic_DNA"/>
</dbReference>
<protein>
    <submittedName>
        <fullName evidence="1">Uncharacterized protein</fullName>
    </submittedName>
</protein>
<evidence type="ECO:0000313" key="2">
    <source>
        <dbReference type="Proteomes" id="UP000824890"/>
    </source>
</evidence>
<name>A0ABQ8D7B4_BRANA</name>
<dbReference type="PANTHER" id="PTHR12792:SF0">
    <property type="entry name" value="SEPARIN"/>
    <property type="match status" value="1"/>
</dbReference>